<keyword evidence="5 8" id="KW-0812">Transmembrane</keyword>
<reference evidence="9 10" key="1">
    <citation type="submission" date="2019-06" db="EMBL/GenBank/DDBJ databases">
        <title>Sorghum-associated microbial communities from plants grown in Nebraska, USA.</title>
        <authorList>
            <person name="Schachtman D."/>
        </authorList>
    </citation>
    <scope>NUCLEOTIDE SEQUENCE [LARGE SCALE GENOMIC DNA]</scope>
    <source>
        <strain evidence="9 10">2482</strain>
    </source>
</reference>
<comment type="caution">
    <text evidence="9">The sequence shown here is derived from an EMBL/GenBank/DDBJ whole genome shotgun (WGS) entry which is preliminary data.</text>
</comment>
<feature type="transmembrane region" description="Helical" evidence="8">
    <location>
        <begin position="132"/>
        <end position="157"/>
    </location>
</feature>
<evidence type="ECO:0000256" key="2">
    <source>
        <dbReference type="ARBA" id="ARBA00010892"/>
    </source>
</evidence>
<accession>A0A561DXG2</accession>
<keyword evidence="10" id="KW-1185">Reference proteome</keyword>
<organism evidence="9 10">
    <name type="scientific">Neobacillus bataviensis</name>
    <dbReference type="NCBI Taxonomy" id="220685"/>
    <lineage>
        <taxon>Bacteria</taxon>
        <taxon>Bacillati</taxon>
        <taxon>Bacillota</taxon>
        <taxon>Bacilli</taxon>
        <taxon>Bacillales</taxon>
        <taxon>Bacillaceae</taxon>
        <taxon>Neobacillus</taxon>
    </lineage>
</organism>
<dbReference type="InterPro" id="IPR004688">
    <property type="entry name" value="Ni/Co_transpt"/>
</dbReference>
<evidence type="ECO:0000256" key="6">
    <source>
        <dbReference type="ARBA" id="ARBA00022989"/>
    </source>
</evidence>
<dbReference type="Pfam" id="PF03824">
    <property type="entry name" value="NicO"/>
    <property type="match status" value="1"/>
</dbReference>
<dbReference type="GO" id="GO:0012505">
    <property type="term" value="C:endomembrane system"/>
    <property type="evidence" value="ECO:0007669"/>
    <property type="project" value="UniProtKB-SubCell"/>
</dbReference>
<evidence type="ECO:0000256" key="8">
    <source>
        <dbReference type="RuleBase" id="RU362101"/>
    </source>
</evidence>
<keyword evidence="6 8" id="KW-1133">Transmembrane helix</keyword>
<sequence>METISLIFLVFILGLRHGLDADHLACIDGLTRYNGRMNSPIARWVGLLFSFGHGLVVTCIATILGIFMKSFTIPDLVNALVTWISIVSLFAIGTLNIFNLLRTKSSAEEDFQVKGIKGKFLPKMLKETTNPFFVILIGGLFALAAETVSQTSMWAIAAGNTASYMPVLLGIIFMAGMMITDTFDSIVAFRLIKDSNRLGQSASRFMGWVIVALAYGVSFYEAFTFFFPSAELDFEILGVMLFVLFGLSYVIVSYRIKKQLDISVKN</sequence>
<feature type="transmembrane region" description="Helical" evidence="8">
    <location>
        <begin position="44"/>
        <end position="68"/>
    </location>
</feature>
<dbReference type="EMBL" id="VIVN01000001">
    <property type="protein sequence ID" value="TWE08055.1"/>
    <property type="molecule type" value="Genomic_DNA"/>
</dbReference>
<dbReference type="Proteomes" id="UP000319671">
    <property type="component" value="Unassembled WGS sequence"/>
</dbReference>
<proteinExistence type="inferred from homology"/>
<protein>
    <recommendedName>
        <fullName evidence="8">Nickel/cobalt efflux system</fullName>
    </recommendedName>
</protein>
<comment type="similarity">
    <text evidence="2 8">Belongs to the NiCoT transporter (TC 2.A.52) family.</text>
</comment>
<dbReference type="PANTHER" id="PTHR31611:SF0">
    <property type="entry name" value="HIGH-AFFINITY NICKEL TRANSPORT PROTEIN NIC1"/>
    <property type="match status" value="1"/>
</dbReference>
<dbReference type="AlphaFoldDB" id="A0A561DXG2"/>
<gene>
    <name evidence="9" type="ORF">FB550_10168</name>
</gene>
<evidence type="ECO:0000256" key="4">
    <source>
        <dbReference type="ARBA" id="ARBA00022596"/>
    </source>
</evidence>
<feature type="transmembrane region" description="Helical" evidence="8">
    <location>
        <begin position="80"/>
        <end position="101"/>
    </location>
</feature>
<keyword evidence="7 8" id="KW-0472">Membrane</keyword>
<evidence type="ECO:0000256" key="1">
    <source>
        <dbReference type="ARBA" id="ARBA00004127"/>
    </source>
</evidence>
<evidence type="ECO:0000256" key="7">
    <source>
        <dbReference type="ARBA" id="ARBA00023136"/>
    </source>
</evidence>
<feature type="transmembrane region" description="Helical" evidence="8">
    <location>
        <begin position="205"/>
        <end position="230"/>
    </location>
</feature>
<keyword evidence="4" id="KW-0533">Nickel</keyword>
<dbReference type="InterPro" id="IPR011541">
    <property type="entry name" value="Ni/Co_transpt_high_affinity"/>
</dbReference>
<dbReference type="GO" id="GO:0005886">
    <property type="term" value="C:plasma membrane"/>
    <property type="evidence" value="ECO:0007669"/>
    <property type="project" value="UniProtKB-SubCell"/>
</dbReference>
<dbReference type="PANTHER" id="PTHR31611">
    <property type="entry name" value="HIGH-AFFINITY NICKEL TRANSPORT PROTEIN NIC1"/>
    <property type="match status" value="1"/>
</dbReference>
<keyword evidence="3 8" id="KW-0813">Transport</keyword>
<comment type="subcellular location">
    <subcellularLocation>
        <location evidence="8">Cell membrane</location>
        <topology evidence="8">Multi-pass membrane protein</topology>
    </subcellularLocation>
    <subcellularLocation>
        <location evidence="1">Endomembrane system</location>
        <topology evidence="1">Multi-pass membrane protein</topology>
    </subcellularLocation>
</comment>
<evidence type="ECO:0000313" key="10">
    <source>
        <dbReference type="Proteomes" id="UP000319671"/>
    </source>
</evidence>
<evidence type="ECO:0000256" key="3">
    <source>
        <dbReference type="ARBA" id="ARBA00022448"/>
    </source>
</evidence>
<evidence type="ECO:0000256" key="5">
    <source>
        <dbReference type="ARBA" id="ARBA00022692"/>
    </source>
</evidence>
<feature type="transmembrane region" description="Helical" evidence="8">
    <location>
        <begin position="236"/>
        <end position="256"/>
    </location>
</feature>
<name>A0A561DXG2_9BACI</name>
<dbReference type="GO" id="GO:0015099">
    <property type="term" value="F:nickel cation transmembrane transporter activity"/>
    <property type="evidence" value="ECO:0007669"/>
    <property type="project" value="UniProtKB-UniRule"/>
</dbReference>
<dbReference type="RefSeq" id="WP_144561810.1">
    <property type="nucleotide sequence ID" value="NZ_VIVN01000001.1"/>
</dbReference>
<evidence type="ECO:0000313" key="9">
    <source>
        <dbReference type="EMBL" id="TWE08055.1"/>
    </source>
</evidence>
<feature type="transmembrane region" description="Helical" evidence="8">
    <location>
        <begin position="163"/>
        <end position="184"/>
    </location>
</feature>